<name>A0A4S8N9L6_9ACTN</name>
<protein>
    <submittedName>
        <fullName evidence="2">DUF4229 domain-containing protein</fullName>
    </submittedName>
</protein>
<dbReference type="OrthoDB" id="3830292at2"/>
<proteinExistence type="predicted"/>
<keyword evidence="1" id="KW-1133">Transmembrane helix</keyword>
<dbReference type="Pfam" id="PF14012">
    <property type="entry name" value="DUF4229"/>
    <property type="match status" value="1"/>
</dbReference>
<keyword evidence="3" id="KW-1185">Reference proteome</keyword>
<sequence length="220" mass="24670">MRRRGSPVRRRRRRPAWCGLGSGLGWVGGRGSLRLSPLVPASLPVEVAQERLVVVGRDRAGRRLRPGRASLCGRAAVAAVLHPADRQIGRGREDHDDQQQLHASTLGGCWLVPRPILRIGDAVCRERPTYAGPGKEFWIYTALRLGRFVGAFCIVFGIWFLIDDESVNLFIVMIVAFLLSGVASLIFLDQQRNAFAQRVERRAGRISEKYDEMRAKEDRD</sequence>
<reference evidence="2 3" key="1">
    <citation type="journal article" date="2009" name="Int. J. Syst. Evol. Microbiol.">
        <title>Nocardioides caeni sp. nov., isolated from wastewater.</title>
        <authorList>
            <person name="Yoon J.H."/>
            <person name="Kang S.J."/>
            <person name="Park S."/>
            <person name="Kim W."/>
            <person name="Oh T.K."/>
        </authorList>
    </citation>
    <scope>NUCLEOTIDE SEQUENCE [LARGE SCALE GENOMIC DNA]</scope>
    <source>
        <strain evidence="2 3">DSM 23134</strain>
    </source>
</reference>
<organism evidence="2 3">
    <name type="scientific">Nocardioides caeni</name>
    <dbReference type="NCBI Taxonomy" id="574700"/>
    <lineage>
        <taxon>Bacteria</taxon>
        <taxon>Bacillati</taxon>
        <taxon>Actinomycetota</taxon>
        <taxon>Actinomycetes</taxon>
        <taxon>Propionibacteriales</taxon>
        <taxon>Nocardioidaceae</taxon>
        <taxon>Nocardioides</taxon>
    </lineage>
</organism>
<accession>A0A4S8N9L6</accession>
<keyword evidence="1" id="KW-0812">Transmembrane</keyword>
<dbReference type="AlphaFoldDB" id="A0A4S8N9L6"/>
<dbReference type="EMBL" id="STGW01000006">
    <property type="protein sequence ID" value="THV12978.1"/>
    <property type="molecule type" value="Genomic_DNA"/>
</dbReference>
<evidence type="ECO:0000256" key="1">
    <source>
        <dbReference type="SAM" id="Phobius"/>
    </source>
</evidence>
<comment type="caution">
    <text evidence="2">The sequence shown here is derived from an EMBL/GenBank/DDBJ whole genome shotgun (WGS) entry which is preliminary data.</text>
</comment>
<keyword evidence="1" id="KW-0472">Membrane</keyword>
<dbReference type="InterPro" id="IPR025323">
    <property type="entry name" value="DUF4229"/>
</dbReference>
<feature type="transmembrane region" description="Helical" evidence="1">
    <location>
        <begin position="145"/>
        <end position="162"/>
    </location>
</feature>
<evidence type="ECO:0000313" key="2">
    <source>
        <dbReference type="EMBL" id="THV12978.1"/>
    </source>
</evidence>
<dbReference type="Proteomes" id="UP000307087">
    <property type="component" value="Unassembled WGS sequence"/>
</dbReference>
<gene>
    <name evidence="2" type="ORF">E9934_11445</name>
</gene>
<feature type="transmembrane region" description="Helical" evidence="1">
    <location>
        <begin position="168"/>
        <end position="188"/>
    </location>
</feature>
<evidence type="ECO:0000313" key="3">
    <source>
        <dbReference type="Proteomes" id="UP000307087"/>
    </source>
</evidence>